<dbReference type="Proteomes" id="UP000319852">
    <property type="component" value="Chromosome"/>
</dbReference>
<proteinExistence type="predicted"/>
<dbReference type="RefSeq" id="WP_218932190.1">
    <property type="nucleotide sequence ID" value="NZ_CP036263.1"/>
</dbReference>
<evidence type="ECO:0000313" key="1">
    <source>
        <dbReference type="EMBL" id="QDT01473.1"/>
    </source>
</evidence>
<name>A0A517N2W9_9BACT</name>
<accession>A0A517N2W9</accession>
<dbReference type="AlphaFoldDB" id="A0A517N2W9"/>
<keyword evidence="2" id="KW-1185">Reference proteome</keyword>
<protein>
    <submittedName>
        <fullName evidence="1">Uncharacterized protein</fullName>
    </submittedName>
</protein>
<gene>
    <name evidence="1" type="ORF">HG15A2_48150</name>
</gene>
<sequence>MKTKAELQSIIDQISSADSPVGMDAAYVHAMILDHLISITERLERMEAALETRD</sequence>
<dbReference type="KEGG" id="amob:HG15A2_48150"/>
<evidence type="ECO:0000313" key="2">
    <source>
        <dbReference type="Proteomes" id="UP000319852"/>
    </source>
</evidence>
<organism evidence="1 2">
    <name type="scientific">Adhaeretor mobilis</name>
    <dbReference type="NCBI Taxonomy" id="1930276"/>
    <lineage>
        <taxon>Bacteria</taxon>
        <taxon>Pseudomonadati</taxon>
        <taxon>Planctomycetota</taxon>
        <taxon>Planctomycetia</taxon>
        <taxon>Pirellulales</taxon>
        <taxon>Lacipirellulaceae</taxon>
        <taxon>Adhaeretor</taxon>
    </lineage>
</organism>
<reference evidence="1 2" key="1">
    <citation type="submission" date="2019-02" db="EMBL/GenBank/DDBJ databases">
        <title>Deep-cultivation of Planctomycetes and their phenomic and genomic characterization uncovers novel biology.</title>
        <authorList>
            <person name="Wiegand S."/>
            <person name="Jogler M."/>
            <person name="Boedeker C."/>
            <person name="Pinto D."/>
            <person name="Vollmers J."/>
            <person name="Rivas-Marin E."/>
            <person name="Kohn T."/>
            <person name="Peeters S.H."/>
            <person name="Heuer A."/>
            <person name="Rast P."/>
            <person name="Oberbeckmann S."/>
            <person name="Bunk B."/>
            <person name="Jeske O."/>
            <person name="Meyerdierks A."/>
            <person name="Storesund J.E."/>
            <person name="Kallscheuer N."/>
            <person name="Luecker S."/>
            <person name="Lage O.M."/>
            <person name="Pohl T."/>
            <person name="Merkel B.J."/>
            <person name="Hornburger P."/>
            <person name="Mueller R.-W."/>
            <person name="Bruemmer F."/>
            <person name="Labrenz M."/>
            <person name="Spormann A.M."/>
            <person name="Op den Camp H."/>
            <person name="Overmann J."/>
            <person name="Amann R."/>
            <person name="Jetten M.S.M."/>
            <person name="Mascher T."/>
            <person name="Medema M.H."/>
            <person name="Devos D.P."/>
            <person name="Kaster A.-K."/>
            <person name="Ovreas L."/>
            <person name="Rohde M."/>
            <person name="Galperin M.Y."/>
            <person name="Jogler C."/>
        </authorList>
    </citation>
    <scope>NUCLEOTIDE SEQUENCE [LARGE SCALE GENOMIC DNA]</scope>
    <source>
        <strain evidence="1 2">HG15A2</strain>
    </source>
</reference>
<dbReference type="EMBL" id="CP036263">
    <property type="protein sequence ID" value="QDT01473.1"/>
    <property type="molecule type" value="Genomic_DNA"/>
</dbReference>